<dbReference type="EMBL" id="UINC01008278">
    <property type="protein sequence ID" value="SVA37288.1"/>
    <property type="molecule type" value="Genomic_DNA"/>
</dbReference>
<dbReference type="SUPFAM" id="SSF50939">
    <property type="entry name" value="Sialidases"/>
    <property type="match status" value="1"/>
</dbReference>
<feature type="non-terminal residue" evidence="2">
    <location>
        <position position="602"/>
    </location>
</feature>
<dbReference type="InterPro" id="IPR015943">
    <property type="entry name" value="WD40/YVTN_repeat-like_dom_sf"/>
</dbReference>
<feature type="region of interest" description="Disordered" evidence="1">
    <location>
        <begin position="213"/>
        <end position="252"/>
    </location>
</feature>
<dbReference type="InterPro" id="IPR036278">
    <property type="entry name" value="Sialidase_sf"/>
</dbReference>
<dbReference type="InterPro" id="IPR052025">
    <property type="entry name" value="Xyloglucanase_GH74"/>
</dbReference>
<dbReference type="SUPFAM" id="SSF110296">
    <property type="entry name" value="Oligoxyloglucan reducing end-specific cellobiohydrolase"/>
    <property type="match status" value="1"/>
</dbReference>
<sequence length="602" mass="65467">VIAKMFPHLARTLLPMLLLLMVACGSKDTPDPSVSFDAEKTSPSPQEEETLRAPVIAKNTPTRASGNEDRDFATKNVDKDDGMEPETGLFDDSELVGQDYDKNCVDITLGLETANELFFEDRPPSDLEREKIEHCRVGTPKDTIVRANDEGAYNVLKDKKPDLANGLSKEGGMLGQEFDISCIDSVLGVKIAEELLNERPATIAELEEIENCRFGSNDDSNSRDDDSNYQDEEEGRAIDPSPPTDQKNLLPDWGHQDLCEGRDKDVEGLPIGPQCNVIPAPLPAGVTKGTLLSAKLPSPKYGVSLEGCESFEGDYCSELQWENTSDLQAGEFVQIRISQTNPDVMYAGTDSNDMSTYRSTDAGDTWELVHVTGHVAGVAISPIDSNIALYTNLEAPVQRTDDGGKSWSPVVGNEPGGDHYNNPFTAISFSIDHPNVVYTSALRGSSRGGIWPPEPTDIFKSVDSGATWNQMGTCHTCSSIQTIVVKKGDPNFIWIAADGGLQYSKDSGKTWSGNVIPYLSEVAEQQLQNTMANMPKVIGLATHPDRPDVLLAASSEFGMFRSLDGGESWKHSNSGLKTSKLHQVYFAPSNPNVAYLSTHDGI</sequence>
<name>A0A381VBY5_9ZZZZ</name>
<evidence type="ECO:0000256" key="1">
    <source>
        <dbReference type="SAM" id="MobiDB-lite"/>
    </source>
</evidence>
<evidence type="ECO:0008006" key="3">
    <source>
        <dbReference type="Google" id="ProtNLM"/>
    </source>
</evidence>
<protein>
    <recommendedName>
        <fullName evidence="3">Sortilin N-terminal domain-containing protein</fullName>
    </recommendedName>
</protein>
<organism evidence="2">
    <name type="scientific">marine metagenome</name>
    <dbReference type="NCBI Taxonomy" id="408172"/>
    <lineage>
        <taxon>unclassified sequences</taxon>
        <taxon>metagenomes</taxon>
        <taxon>ecological metagenomes</taxon>
    </lineage>
</organism>
<dbReference type="Gene3D" id="2.130.10.10">
    <property type="entry name" value="YVTN repeat-like/Quinoprotein amine dehydrogenase"/>
    <property type="match status" value="3"/>
</dbReference>
<feature type="region of interest" description="Disordered" evidence="1">
    <location>
        <begin position="30"/>
        <end position="91"/>
    </location>
</feature>
<feature type="compositionally biased region" description="Basic and acidic residues" evidence="1">
    <location>
        <begin position="66"/>
        <end position="82"/>
    </location>
</feature>
<gene>
    <name evidence="2" type="ORF">METZ01_LOCUS90142</name>
</gene>
<accession>A0A381VBY5</accession>
<dbReference type="PANTHER" id="PTHR43739:SF5">
    <property type="entry name" value="EXO-ALPHA-SIALIDASE"/>
    <property type="match status" value="1"/>
</dbReference>
<proteinExistence type="predicted"/>
<feature type="non-terminal residue" evidence="2">
    <location>
        <position position="1"/>
    </location>
</feature>
<dbReference type="GO" id="GO:0010411">
    <property type="term" value="P:xyloglucan metabolic process"/>
    <property type="evidence" value="ECO:0007669"/>
    <property type="project" value="TreeGrafter"/>
</dbReference>
<dbReference type="AlphaFoldDB" id="A0A381VBY5"/>
<dbReference type="PANTHER" id="PTHR43739">
    <property type="entry name" value="XYLOGLUCANASE (EUROFUNG)"/>
    <property type="match status" value="1"/>
</dbReference>
<evidence type="ECO:0000313" key="2">
    <source>
        <dbReference type="EMBL" id="SVA37288.1"/>
    </source>
</evidence>
<dbReference type="CDD" id="cd15482">
    <property type="entry name" value="Sialidase_non-viral"/>
    <property type="match status" value="2"/>
</dbReference>
<reference evidence="2" key="1">
    <citation type="submission" date="2018-05" db="EMBL/GenBank/DDBJ databases">
        <authorList>
            <person name="Lanie J.A."/>
            <person name="Ng W.-L."/>
            <person name="Kazmierczak K.M."/>
            <person name="Andrzejewski T.M."/>
            <person name="Davidsen T.M."/>
            <person name="Wayne K.J."/>
            <person name="Tettelin H."/>
            <person name="Glass J.I."/>
            <person name="Rusch D."/>
            <person name="Podicherti R."/>
            <person name="Tsui H.-C.T."/>
            <person name="Winkler M.E."/>
        </authorList>
    </citation>
    <scope>NUCLEOTIDE SEQUENCE</scope>
</reference>